<gene>
    <name evidence="1" type="ORF">DPMN_159113</name>
</gene>
<dbReference type="InterPro" id="IPR053231">
    <property type="entry name" value="GPCR_LN-TM7"/>
</dbReference>
<reference evidence="1" key="1">
    <citation type="journal article" date="2019" name="bioRxiv">
        <title>The Genome of the Zebra Mussel, Dreissena polymorpha: A Resource for Invasive Species Research.</title>
        <authorList>
            <person name="McCartney M.A."/>
            <person name="Auch B."/>
            <person name="Kono T."/>
            <person name="Mallez S."/>
            <person name="Zhang Y."/>
            <person name="Obille A."/>
            <person name="Becker A."/>
            <person name="Abrahante J.E."/>
            <person name="Garbe J."/>
            <person name="Badalamenti J.P."/>
            <person name="Herman A."/>
            <person name="Mangelson H."/>
            <person name="Liachko I."/>
            <person name="Sullivan S."/>
            <person name="Sone E.D."/>
            <person name="Koren S."/>
            <person name="Silverstein K.A.T."/>
            <person name="Beckman K.B."/>
            <person name="Gohl D.M."/>
        </authorList>
    </citation>
    <scope>NUCLEOTIDE SEQUENCE</scope>
    <source>
        <strain evidence="1">Duluth1</strain>
        <tissue evidence="1">Whole animal</tissue>
    </source>
</reference>
<name>A0A9D4EMP6_DREPO</name>
<evidence type="ECO:0008006" key="3">
    <source>
        <dbReference type="Google" id="ProtNLM"/>
    </source>
</evidence>
<reference evidence="1" key="2">
    <citation type="submission" date="2020-11" db="EMBL/GenBank/DDBJ databases">
        <authorList>
            <person name="McCartney M.A."/>
            <person name="Auch B."/>
            <person name="Kono T."/>
            <person name="Mallez S."/>
            <person name="Becker A."/>
            <person name="Gohl D.M."/>
            <person name="Silverstein K.A.T."/>
            <person name="Koren S."/>
            <person name="Bechman K.B."/>
            <person name="Herman A."/>
            <person name="Abrahante J.E."/>
            <person name="Garbe J."/>
        </authorList>
    </citation>
    <scope>NUCLEOTIDE SEQUENCE</scope>
    <source>
        <strain evidence="1">Duluth1</strain>
        <tissue evidence="1">Whole animal</tissue>
    </source>
</reference>
<dbReference type="PANTHER" id="PTHR45902">
    <property type="entry name" value="LATROPHILIN RECEPTOR-LIKE PROTEIN A"/>
    <property type="match status" value="1"/>
</dbReference>
<dbReference type="PANTHER" id="PTHR45902:SF1">
    <property type="entry name" value="LATROPHILIN RECEPTOR-LIKE PROTEIN A"/>
    <property type="match status" value="1"/>
</dbReference>
<evidence type="ECO:0000313" key="1">
    <source>
        <dbReference type="EMBL" id="KAH3781286.1"/>
    </source>
</evidence>
<keyword evidence="2" id="KW-1185">Reference proteome</keyword>
<dbReference type="Proteomes" id="UP000828390">
    <property type="component" value="Unassembled WGS sequence"/>
</dbReference>
<dbReference type="EMBL" id="JAIWYP010000008">
    <property type="protein sequence ID" value="KAH3781286.1"/>
    <property type="molecule type" value="Genomic_DNA"/>
</dbReference>
<evidence type="ECO:0000313" key="2">
    <source>
        <dbReference type="Proteomes" id="UP000828390"/>
    </source>
</evidence>
<proteinExistence type="predicted"/>
<comment type="caution">
    <text evidence="1">The sequence shown here is derived from an EMBL/GenBank/DDBJ whole genome shotgun (WGS) entry which is preliminary data.</text>
</comment>
<accession>A0A9D4EMP6</accession>
<organism evidence="1 2">
    <name type="scientific">Dreissena polymorpha</name>
    <name type="common">Zebra mussel</name>
    <name type="synonym">Mytilus polymorpha</name>
    <dbReference type="NCBI Taxonomy" id="45954"/>
    <lineage>
        <taxon>Eukaryota</taxon>
        <taxon>Metazoa</taxon>
        <taxon>Spiralia</taxon>
        <taxon>Lophotrochozoa</taxon>
        <taxon>Mollusca</taxon>
        <taxon>Bivalvia</taxon>
        <taxon>Autobranchia</taxon>
        <taxon>Heteroconchia</taxon>
        <taxon>Euheterodonta</taxon>
        <taxon>Imparidentia</taxon>
        <taxon>Neoheterodontei</taxon>
        <taxon>Myida</taxon>
        <taxon>Dreissenoidea</taxon>
        <taxon>Dreissenidae</taxon>
        <taxon>Dreissena</taxon>
    </lineage>
</organism>
<sequence length="267" mass="30633">MCLGLYGGCCVCSCEKSCKSTGRCCPDFIEIDAFDDGANMSVIEQTCIPLKLGPTQNYFESGYFGYINCHNGPLQLKQMCEIEYKSQEATLSDMVPCVSNTTHTYYRNKHCALCHGEMENNLEYLTVDMTCKHPPFSEEINIKRSVFETRNCDIVFDRNIATIYNEKYCRTSIDRCNIKGLWVKYDSEWENACHTDHSVIQFPYDDLRHQNLFCFLCNGLEVKMFRPDCFDDEDVSDRYSFSGLLKIDTPTSTVVIGNTILKTKICE</sequence>
<dbReference type="AlphaFoldDB" id="A0A9D4EMP6"/>
<protein>
    <recommendedName>
        <fullName evidence="3">SMB domain-containing protein</fullName>
    </recommendedName>
</protein>